<dbReference type="EMBL" id="CAMKVN010003924">
    <property type="protein sequence ID" value="CAI2185926.1"/>
    <property type="molecule type" value="Genomic_DNA"/>
</dbReference>
<protein>
    <submittedName>
        <fullName evidence="1">6498_t:CDS:1</fullName>
    </submittedName>
</protein>
<name>A0A9W4X0E7_9GLOM</name>
<evidence type="ECO:0000313" key="2">
    <source>
        <dbReference type="Proteomes" id="UP001153678"/>
    </source>
</evidence>
<evidence type="ECO:0000313" key="1">
    <source>
        <dbReference type="EMBL" id="CAI2185926.1"/>
    </source>
</evidence>
<dbReference type="Proteomes" id="UP001153678">
    <property type="component" value="Unassembled WGS sequence"/>
</dbReference>
<feature type="non-terminal residue" evidence="1">
    <location>
        <position position="1"/>
    </location>
</feature>
<accession>A0A9W4X0E7</accession>
<proteinExistence type="predicted"/>
<dbReference type="AlphaFoldDB" id="A0A9W4X0E7"/>
<comment type="caution">
    <text evidence="1">The sequence shown here is derived from an EMBL/GenBank/DDBJ whole genome shotgun (WGS) entry which is preliminary data.</text>
</comment>
<reference evidence="1" key="1">
    <citation type="submission" date="2022-08" db="EMBL/GenBank/DDBJ databases">
        <authorList>
            <person name="Kallberg Y."/>
            <person name="Tangrot J."/>
            <person name="Rosling A."/>
        </authorList>
    </citation>
    <scope>NUCLEOTIDE SEQUENCE</scope>
    <source>
        <strain evidence="1">Wild A</strain>
    </source>
</reference>
<dbReference type="OrthoDB" id="2446883at2759"/>
<keyword evidence="2" id="KW-1185">Reference proteome</keyword>
<organism evidence="1 2">
    <name type="scientific">Funneliformis geosporum</name>
    <dbReference type="NCBI Taxonomy" id="1117311"/>
    <lineage>
        <taxon>Eukaryota</taxon>
        <taxon>Fungi</taxon>
        <taxon>Fungi incertae sedis</taxon>
        <taxon>Mucoromycota</taxon>
        <taxon>Glomeromycotina</taxon>
        <taxon>Glomeromycetes</taxon>
        <taxon>Glomerales</taxon>
        <taxon>Glomeraceae</taxon>
        <taxon>Funneliformis</taxon>
    </lineage>
</organism>
<gene>
    <name evidence="1" type="ORF">FWILDA_LOCUS12321</name>
</gene>
<sequence>PEAEEVKFNDADLDKFIQKLNLKQLKRFEPLKDKDIKKFYDFAGPDFTWPSTSNINECCAIYDYITDSDPRFQEGQGEEIAINRLAYCRLIESGSLDSSKGNYVHIEHEKLVGYGTKLSVKKYKELINKNSGMLYSPIEQEVVKIRFSSTANVNLKEWQKKIDHSGATVTIIPYFIRMKMKYDYGWNTTPSSLNGFGSDLDVLRIPNNTIDCGLVGFDVLNAVR</sequence>